<dbReference type="Proteomes" id="UP000323506">
    <property type="component" value="Chromosome D04"/>
</dbReference>
<keyword evidence="4" id="KW-0833">Ubl conjugation pathway</keyword>
<evidence type="ECO:0000256" key="3">
    <source>
        <dbReference type="ARBA" id="ARBA00012759"/>
    </source>
</evidence>
<dbReference type="PROSITE" id="PS50802">
    <property type="entry name" value="OTU"/>
    <property type="match status" value="1"/>
</dbReference>
<dbReference type="InterPro" id="IPR021099">
    <property type="entry name" value="PORR_domain"/>
</dbReference>
<dbReference type="GO" id="GO:0004843">
    <property type="term" value="F:cysteine-type deubiquitinase activity"/>
    <property type="evidence" value="ECO:0007669"/>
    <property type="project" value="UniProtKB-EC"/>
</dbReference>
<protein>
    <recommendedName>
        <fullName evidence="3">ubiquitinyl hydrolase 1</fullName>
        <ecNumber evidence="3">3.4.19.12</ecNumber>
    </recommendedName>
</protein>
<dbReference type="PANTHER" id="PTHR31476:SF13">
    <property type="entry name" value="PROTEIN WHAT'S THIS FACTOR 9, MITOCHONDRIAL"/>
    <property type="match status" value="1"/>
</dbReference>
<dbReference type="InterPro" id="IPR038765">
    <property type="entry name" value="Papain-like_cys_pep_sf"/>
</dbReference>
<comment type="catalytic activity">
    <reaction evidence="1">
        <text>Thiol-dependent hydrolysis of ester, thioester, amide, peptide and isopeptide bonds formed by the C-terminal Gly of ubiquitin (a 76-residue protein attached to proteins as an intracellular targeting signal).</text>
        <dbReference type="EC" id="3.4.19.12"/>
    </reaction>
</comment>
<dbReference type="CDD" id="cd22751">
    <property type="entry name" value="OTU_plant_OTU9-like"/>
    <property type="match status" value="1"/>
</dbReference>
<dbReference type="FunFam" id="3.90.70.80:FF:000001">
    <property type="entry name" value="OTU domain-containing protein"/>
    <property type="match status" value="1"/>
</dbReference>
<dbReference type="Pfam" id="PF11955">
    <property type="entry name" value="PORR"/>
    <property type="match status" value="1"/>
</dbReference>
<evidence type="ECO:0000256" key="4">
    <source>
        <dbReference type="ARBA" id="ARBA00022786"/>
    </source>
</evidence>
<dbReference type="InterPro" id="IPR003323">
    <property type="entry name" value="OTU_dom"/>
</dbReference>
<dbReference type="AlphaFoldDB" id="A0A5D2CW64"/>
<name>A0A5D2CW64_GOSDA</name>
<dbReference type="EC" id="3.4.19.12" evidence="3"/>
<evidence type="ECO:0000256" key="5">
    <source>
        <dbReference type="ARBA" id="ARBA00022801"/>
    </source>
</evidence>
<dbReference type="GO" id="GO:0003723">
    <property type="term" value="F:RNA binding"/>
    <property type="evidence" value="ECO:0007669"/>
    <property type="project" value="InterPro"/>
</dbReference>
<evidence type="ECO:0000256" key="2">
    <source>
        <dbReference type="ARBA" id="ARBA00010407"/>
    </source>
</evidence>
<dbReference type="PANTHER" id="PTHR31476">
    <property type="entry name" value="PROTEIN WHAT'S THIS FACTOR 1 HOMOLOG, CHLOROPLASTIC"/>
    <property type="match status" value="1"/>
</dbReference>
<evidence type="ECO:0000256" key="1">
    <source>
        <dbReference type="ARBA" id="ARBA00000707"/>
    </source>
</evidence>
<sequence>MKWKKDPFFDSILHIHKSAELKPIIQLKNFIVNYPNGCIPISAVSKRGLEFDISIRVARFLRQYPSVFEEFRGEHNLPWFRLTSEAAEIDREEKRVLEECKEDLKDRLRRFVLMSKDKVLPLKIIKGMAWYLGLPERFLDESKGDLLDESFRFVDMEDGLKGLTVESNGEKLLSTMQRNAMKNGVYFGGTLEGIEFPLFPSKGLRLRRKIESWLNEFQKLPYVSPYEDFWHLDPDSDFAEKRVVGMLHELLSLFVEHSAERKKLLCLKKYFGLPQKVHKAFERHPHMFYLSFKNKTCTAILKEAYCGNSSIEKHPMLVVRKKYIRLVKESDRILKNRRINNRFIKHEKLEKGSDIDADSDDRTDIQAEESSQEWLVLDLLPHSSIPFIVERVKVAHTLLPKFEFENPVAPACLSSKVNEKQFNKLERCIQKAIYTLIVKDQIILFCYSWLAAVIFRSEFLSGSNKLRKKRGRHSFIILPMITCDIDPDVAQWGLQDIQVCVYSHSGASCSVTQYEKFNSQTVHIREGCYEPECVNVENDAVIAHALQEELSRVAAAEASGFTNPSRDSILSQDWFGLQGRQHSSDCEDEVNHGTRDSDDFRSELGGNYGMGDNLYHGEDMLRIDTIDESSVLDGEVEKRLNDMVPIPHVPKINGDIPSVDEEISDHQRLLDRLLLYGLVENKVHGDGNCQFRSLSDQLYRSQDHHRFVRQQVVSQLKSNPEMYEGYVPMAYGDYLKKMNKTSEWGDHLTLQAAADWYGVKIFVLTSFKDTCYIEILPHYQKSERIIFLSFWAEVHYNSIYPEGELPKKKKKWWMV</sequence>
<keyword evidence="8" id="KW-1185">Reference proteome</keyword>
<keyword evidence="5" id="KW-0378">Hydrolase</keyword>
<feature type="domain" description="OTU" evidence="6">
    <location>
        <begin position="678"/>
        <end position="802"/>
    </location>
</feature>
<evidence type="ECO:0000259" key="6">
    <source>
        <dbReference type="PROSITE" id="PS50802"/>
    </source>
</evidence>
<dbReference type="Gene3D" id="3.90.70.80">
    <property type="match status" value="1"/>
</dbReference>
<dbReference type="Pfam" id="PF02338">
    <property type="entry name" value="OTU"/>
    <property type="match status" value="1"/>
</dbReference>
<dbReference type="SUPFAM" id="SSF54001">
    <property type="entry name" value="Cysteine proteinases"/>
    <property type="match status" value="1"/>
</dbReference>
<reference evidence="7 8" key="1">
    <citation type="submission" date="2019-06" db="EMBL/GenBank/DDBJ databases">
        <title>WGS assembly of Gossypium darwinii.</title>
        <authorList>
            <person name="Chen Z.J."/>
            <person name="Sreedasyam A."/>
            <person name="Ando A."/>
            <person name="Song Q."/>
            <person name="De L."/>
            <person name="Hulse-Kemp A."/>
            <person name="Ding M."/>
            <person name="Ye W."/>
            <person name="Kirkbride R."/>
            <person name="Jenkins J."/>
            <person name="Plott C."/>
            <person name="Lovell J."/>
            <person name="Lin Y.-M."/>
            <person name="Vaughn R."/>
            <person name="Liu B."/>
            <person name="Li W."/>
            <person name="Simpson S."/>
            <person name="Scheffler B."/>
            <person name="Saski C."/>
            <person name="Grover C."/>
            <person name="Hu G."/>
            <person name="Conover J."/>
            <person name="Carlson J."/>
            <person name="Shu S."/>
            <person name="Boston L."/>
            <person name="Williams M."/>
            <person name="Peterson D."/>
            <person name="Mcgee K."/>
            <person name="Jones D."/>
            <person name="Wendel J."/>
            <person name="Stelly D."/>
            <person name="Grimwood J."/>
            <person name="Schmutz J."/>
        </authorList>
    </citation>
    <scope>NUCLEOTIDE SEQUENCE [LARGE SCALE GENOMIC DNA]</scope>
    <source>
        <strain evidence="7">1808015.09</strain>
    </source>
</reference>
<gene>
    <name evidence="7" type="ORF">ES288_D04G005600v1</name>
</gene>
<comment type="similarity">
    <text evidence="2">Belongs to the peptidase C85 family.</text>
</comment>
<organism evidence="7 8">
    <name type="scientific">Gossypium darwinii</name>
    <name type="common">Darwin's cotton</name>
    <name type="synonym">Gossypium barbadense var. darwinii</name>
    <dbReference type="NCBI Taxonomy" id="34276"/>
    <lineage>
        <taxon>Eukaryota</taxon>
        <taxon>Viridiplantae</taxon>
        <taxon>Streptophyta</taxon>
        <taxon>Embryophyta</taxon>
        <taxon>Tracheophyta</taxon>
        <taxon>Spermatophyta</taxon>
        <taxon>Magnoliopsida</taxon>
        <taxon>eudicotyledons</taxon>
        <taxon>Gunneridae</taxon>
        <taxon>Pentapetalae</taxon>
        <taxon>rosids</taxon>
        <taxon>malvids</taxon>
        <taxon>Malvales</taxon>
        <taxon>Malvaceae</taxon>
        <taxon>Malvoideae</taxon>
        <taxon>Gossypium</taxon>
    </lineage>
</organism>
<proteinExistence type="inferred from homology"/>
<evidence type="ECO:0000313" key="8">
    <source>
        <dbReference type="Proteomes" id="UP000323506"/>
    </source>
</evidence>
<accession>A0A5D2CW64</accession>
<dbReference type="InterPro" id="IPR045040">
    <property type="entry name" value="PORR_fam"/>
</dbReference>
<evidence type="ECO:0000313" key="7">
    <source>
        <dbReference type="EMBL" id="TYG72253.1"/>
    </source>
</evidence>
<dbReference type="EMBL" id="CM017704">
    <property type="protein sequence ID" value="TYG72253.1"/>
    <property type="molecule type" value="Genomic_DNA"/>
</dbReference>